<evidence type="ECO:0000313" key="2">
    <source>
        <dbReference type="Proteomes" id="UP000246991"/>
    </source>
</evidence>
<accession>A0A317T0W1</accession>
<evidence type="ECO:0000313" key="1">
    <source>
        <dbReference type="EMBL" id="PWW80362.1"/>
    </source>
</evidence>
<reference evidence="1 2" key="1">
    <citation type="submission" date="2018-03" db="EMBL/GenBank/DDBJ databases">
        <title>Genomes of Pezizomycetes fungi and the evolution of truffles.</title>
        <authorList>
            <person name="Murat C."/>
            <person name="Payen T."/>
            <person name="Noel B."/>
            <person name="Kuo A."/>
            <person name="Martin F.M."/>
        </authorList>
    </citation>
    <scope>NUCLEOTIDE SEQUENCE [LARGE SCALE GENOMIC DNA]</scope>
    <source>
        <strain evidence="1">091103-1</strain>
    </source>
</reference>
<dbReference type="AlphaFoldDB" id="A0A317T0W1"/>
<protein>
    <submittedName>
        <fullName evidence="1">Uncharacterized protein</fullName>
    </submittedName>
</protein>
<dbReference type="Proteomes" id="UP000246991">
    <property type="component" value="Unassembled WGS sequence"/>
</dbReference>
<comment type="caution">
    <text evidence="1">The sequence shown here is derived from an EMBL/GenBank/DDBJ whole genome shotgun (WGS) entry which is preliminary data.</text>
</comment>
<gene>
    <name evidence="1" type="ORF">C7212DRAFT_311398</name>
</gene>
<keyword evidence="2" id="KW-1185">Reference proteome</keyword>
<sequence length="98" mass="10973">MPGATTVPVHHHQILPYPILSYPILYILSYPIIHSRYCSLLTTGTLKLSFIPKSNLVSNIWGRSVLLCHVGLADRVTTGRYRRDVRSQAEVGILESLS</sequence>
<organism evidence="1 2">
    <name type="scientific">Tuber magnatum</name>
    <name type="common">white Piedmont truffle</name>
    <dbReference type="NCBI Taxonomy" id="42249"/>
    <lineage>
        <taxon>Eukaryota</taxon>
        <taxon>Fungi</taxon>
        <taxon>Dikarya</taxon>
        <taxon>Ascomycota</taxon>
        <taxon>Pezizomycotina</taxon>
        <taxon>Pezizomycetes</taxon>
        <taxon>Pezizales</taxon>
        <taxon>Tuberaceae</taxon>
        <taxon>Tuber</taxon>
    </lineage>
</organism>
<proteinExistence type="predicted"/>
<dbReference type="EMBL" id="PYWC01000003">
    <property type="protein sequence ID" value="PWW80362.1"/>
    <property type="molecule type" value="Genomic_DNA"/>
</dbReference>
<name>A0A317T0W1_9PEZI</name>